<dbReference type="InterPro" id="IPR002777">
    <property type="entry name" value="PFD_beta-like"/>
</dbReference>
<dbReference type="GO" id="GO:0016272">
    <property type="term" value="C:prefoldin complex"/>
    <property type="evidence" value="ECO:0007669"/>
    <property type="project" value="InterPro"/>
</dbReference>
<name>A0A811JS35_9BILA</name>
<dbReference type="Proteomes" id="UP000783686">
    <property type="component" value="Unassembled WGS sequence"/>
</dbReference>
<feature type="coiled-coil region" evidence="4">
    <location>
        <begin position="72"/>
        <end position="113"/>
    </location>
</feature>
<keyword evidence="6" id="KW-1185">Reference proteome</keyword>
<dbReference type="GO" id="GO:0005737">
    <property type="term" value="C:cytoplasm"/>
    <property type="evidence" value="ECO:0007669"/>
    <property type="project" value="TreeGrafter"/>
</dbReference>
<evidence type="ECO:0000256" key="3">
    <source>
        <dbReference type="ARBA" id="ARBA00023186"/>
    </source>
</evidence>
<comment type="subunit">
    <text evidence="2">Heterohexamer of two PFD-alpha type and four PFD-beta type subunits.</text>
</comment>
<dbReference type="GO" id="GO:0044183">
    <property type="term" value="F:protein folding chaperone"/>
    <property type="evidence" value="ECO:0007669"/>
    <property type="project" value="TreeGrafter"/>
</dbReference>
<evidence type="ECO:0000313" key="5">
    <source>
        <dbReference type="EMBL" id="CAD5206254.1"/>
    </source>
</evidence>
<reference evidence="5" key="1">
    <citation type="submission" date="2020-09" db="EMBL/GenBank/DDBJ databases">
        <authorList>
            <person name="Kikuchi T."/>
        </authorList>
    </citation>
    <scope>NUCLEOTIDE SEQUENCE</scope>
    <source>
        <strain evidence="5">SH1</strain>
    </source>
</reference>
<dbReference type="PANTHER" id="PTHR20903:SF0">
    <property type="entry name" value="PREFOLDIN SUBUNIT 1"/>
    <property type="match status" value="1"/>
</dbReference>
<dbReference type="Proteomes" id="UP000614601">
    <property type="component" value="Unassembled WGS sequence"/>
</dbReference>
<dbReference type="InterPro" id="IPR009053">
    <property type="entry name" value="Prefoldin"/>
</dbReference>
<dbReference type="Pfam" id="PF01920">
    <property type="entry name" value="Prefoldin_2"/>
    <property type="match status" value="1"/>
</dbReference>
<dbReference type="OrthoDB" id="5242628at2759"/>
<keyword evidence="4" id="KW-0175">Coiled coil</keyword>
<evidence type="ECO:0000313" key="6">
    <source>
        <dbReference type="Proteomes" id="UP000614601"/>
    </source>
</evidence>
<evidence type="ECO:0000256" key="4">
    <source>
        <dbReference type="SAM" id="Coils"/>
    </source>
</evidence>
<dbReference type="SUPFAM" id="SSF46579">
    <property type="entry name" value="Prefoldin"/>
    <property type="match status" value="1"/>
</dbReference>
<dbReference type="EMBL" id="CAJFCW020000001">
    <property type="protein sequence ID" value="CAG9081033.1"/>
    <property type="molecule type" value="Genomic_DNA"/>
</dbReference>
<accession>A0A811JS35</accession>
<dbReference type="AlphaFoldDB" id="A0A811JS35"/>
<keyword evidence="3" id="KW-0143">Chaperone</keyword>
<dbReference type="PANTHER" id="PTHR20903">
    <property type="entry name" value="PREFOLDIN SUBUNIT 1-RELATED"/>
    <property type="match status" value="1"/>
</dbReference>
<proteinExistence type="inferred from homology"/>
<evidence type="ECO:0000256" key="1">
    <source>
        <dbReference type="ARBA" id="ARBA00008045"/>
    </source>
</evidence>
<protein>
    <recommendedName>
        <fullName evidence="7">Prefoldin subunit 6</fullName>
    </recommendedName>
</protein>
<comment type="similarity">
    <text evidence="1">Belongs to the prefoldin subunit beta family.</text>
</comment>
<gene>
    <name evidence="5" type="ORF">BOKJ2_LOCUS938</name>
</gene>
<evidence type="ECO:0000256" key="2">
    <source>
        <dbReference type="ARBA" id="ARBA00011695"/>
    </source>
</evidence>
<organism evidence="5 6">
    <name type="scientific">Bursaphelenchus okinawaensis</name>
    <dbReference type="NCBI Taxonomy" id="465554"/>
    <lineage>
        <taxon>Eukaryota</taxon>
        <taxon>Metazoa</taxon>
        <taxon>Ecdysozoa</taxon>
        <taxon>Nematoda</taxon>
        <taxon>Chromadorea</taxon>
        <taxon>Rhabditida</taxon>
        <taxon>Tylenchina</taxon>
        <taxon>Tylenchomorpha</taxon>
        <taxon>Aphelenchoidea</taxon>
        <taxon>Aphelenchoididae</taxon>
        <taxon>Bursaphelenchus</taxon>
    </lineage>
</organism>
<evidence type="ECO:0008006" key="7">
    <source>
        <dbReference type="Google" id="ProtNLM"/>
    </source>
</evidence>
<sequence>MSEVQEFEAKLRKAFHDLALKTSQTNDQLEEVRYTKNLMEQNIKVAEIAKEEVGKLEPERDVYHSIGRIFVYRKHDEEINDQQKDIENYKKKIEDLEKQKEYLTKSLNDAQTNLREMVQQSRTEKA</sequence>
<dbReference type="EMBL" id="CAJFDH010000001">
    <property type="protein sequence ID" value="CAD5206254.1"/>
    <property type="molecule type" value="Genomic_DNA"/>
</dbReference>
<comment type="caution">
    <text evidence="5">The sequence shown here is derived from an EMBL/GenBank/DDBJ whole genome shotgun (WGS) entry which is preliminary data.</text>
</comment>
<dbReference type="Gene3D" id="1.10.287.370">
    <property type="match status" value="1"/>
</dbReference>
<dbReference type="GO" id="GO:0051082">
    <property type="term" value="F:unfolded protein binding"/>
    <property type="evidence" value="ECO:0007669"/>
    <property type="project" value="InterPro"/>
</dbReference>